<dbReference type="SUPFAM" id="SSF51206">
    <property type="entry name" value="cAMP-binding domain-like"/>
    <property type="match status" value="1"/>
</dbReference>
<dbReference type="InterPro" id="IPR000595">
    <property type="entry name" value="cNMP-bd_dom"/>
</dbReference>
<proteinExistence type="predicted"/>
<name>A0A6J4HY33_9SPHI</name>
<accession>A0A6J4HY33</accession>
<protein>
    <submittedName>
        <fullName evidence="2">cAMP-binding proteins - catabolite gene activator and regulatory subunit of cAMP-dependent protein kinases</fullName>
    </submittedName>
</protein>
<dbReference type="AlphaFoldDB" id="A0A6J4HY33"/>
<dbReference type="Pfam" id="PF00027">
    <property type="entry name" value="cNMP_binding"/>
    <property type="match status" value="1"/>
</dbReference>
<sequence>MDALTDAAGQTLRSYLEQFTPVPGDAWEAFYACFAPRELPKGAFFARPGSPATDIAFLVAGTMRAYVTDDRGAEYNKTLHVAPGFAGPYSALTTGCTNQVSVQALEPCRLLVADYRRLEGLYDRFPALERFARKLAERYFAAKEQREIALVLLDAEARYAAFRQSFPGLESRIPQYHVASYLGITPTQLSRIRAKRGK</sequence>
<organism evidence="2">
    <name type="scientific">uncultured Cytophagales bacterium</name>
    <dbReference type="NCBI Taxonomy" id="158755"/>
    <lineage>
        <taxon>Bacteria</taxon>
        <taxon>Pseudomonadati</taxon>
        <taxon>Bacteroidota</taxon>
        <taxon>Sphingobacteriia</taxon>
        <taxon>Sphingobacteriales</taxon>
        <taxon>environmental samples</taxon>
    </lineage>
</organism>
<feature type="domain" description="Cyclic nucleotide-binding" evidence="1">
    <location>
        <begin position="37"/>
        <end position="124"/>
    </location>
</feature>
<evidence type="ECO:0000313" key="2">
    <source>
        <dbReference type="EMBL" id="CAA9236239.1"/>
    </source>
</evidence>
<dbReference type="InterPro" id="IPR018490">
    <property type="entry name" value="cNMP-bd_dom_sf"/>
</dbReference>
<dbReference type="InterPro" id="IPR014710">
    <property type="entry name" value="RmlC-like_jellyroll"/>
</dbReference>
<dbReference type="Gene3D" id="2.60.120.10">
    <property type="entry name" value="Jelly Rolls"/>
    <property type="match status" value="1"/>
</dbReference>
<evidence type="ECO:0000259" key="1">
    <source>
        <dbReference type="Pfam" id="PF00027"/>
    </source>
</evidence>
<gene>
    <name evidence="2" type="ORF">AVDCRST_MAG56-1214</name>
</gene>
<dbReference type="EMBL" id="CADCTQ010000114">
    <property type="protein sequence ID" value="CAA9236239.1"/>
    <property type="molecule type" value="Genomic_DNA"/>
</dbReference>
<reference evidence="2" key="1">
    <citation type="submission" date="2020-02" db="EMBL/GenBank/DDBJ databases">
        <authorList>
            <person name="Meier V. D."/>
        </authorList>
    </citation>
    <scope>NUCLEOTIDE SEQUENCE</scope>
    <source>
        <strain evidence="2">AVDCRST_MAG56</strain>
    </source>
</reference>
<dbReference type="CDD" id="cd00038">
    <property type="entry name" value="CAP_ED"/>
    <property type="match status" value="1"/>
</dbReference>